<evidence type="ECO:0000313" key="2">
    <source>
        <dbReference type="EMBL" id="MBI5252191.1"/>
    </source>
</evidence>
<protein>
    <submittedName>
        <fullName evidence="2">Helix-turn-helix domain-containing protein</fullName>
    </submittedName>
</protein>
<dbReference type="PROSITE" id="PS50943">
    <property type="entry name" value="HTH_CROC1"/>
    <property type="match status" value="1"/>
</dbReference>
<dbReference type="GO" id="GO:0003677">
    <property type="term" value="F:DNA binding"/>
    <property type="evidence" value="ECO:0007669"/>
    <property type="project" value="InterPro"/>
</dbReference>
<organism evidence="2 3">
    <name type="scientific">Desulfomonile tiedjei</name>
    <dbReference type="NCBI Taxonomy" id="2358"/>
    <lineage>
        <taxon>Bacteria</taxon>
        <taxon>Pseudomonadati</taxon>
        <taxon>Thermodesulfobacteriota</taxon>
        <taxon>Desulfomonilia</taxon>
        <taxon>Desulfomonilales</taxon>
        <taxon>Desulfomonilaceae</taxon>
        <taxon>Desulfomonile</taxon>
    </lineage>
</organism>
<dbReference type="Proteomes" id="UP000807825">
    <property type="component" value="Unassembled WGS sequence"/>
</dbReference>
<feature type="domain" description="HTH cro/C1-type" evidence="1">
    <location>
        <begin position="15"/>
        <end position="51"/>
    </location>
</feature>
<accession>A0A9D6V931</accession>
<proteinExistence type="predicted"/>
<dbReference type="CDD" id="cd00093">
    <property type="entry name" value="HTH_XRE"/>
    <property type="match status" value="1"/>
</dbReference>
<comment type="caution">
    <text evidence="2">The sequence shown here is derived from an EMBL/GenBank/DDBJ whole genome shotgun (WGS) entry which is preliminary data.</text>
</comment>
<reference evidence="2" key="1">
    <citation type="submission" date="2020-07" db="EMBL/GenBank/DDBJ databases">
        <title>Huge and variable diversity of episymbiotic CPR bacteria and DPANN archaea in groundwater ecosystems.</title>
        <authorList>
            <person name="He C.Y."/>
            <person name="Keren R."/>
            <person name="Whittaker M."/>
            <person name="Farag I.F."/>
            <person name="Doudna J."/>
            <person name="Cate J.H.D."/>
            <person name="Banfield J.F."/>
        </authorList>
    </citation>
    <scope>NUCLEOTIDE SEQUENCE</scope>
    <source>
        <strain evidence="2">NC_groundwater_1664_Pr3_B-0.1um_52_9</strain>
    </source>
</reference>
<dbReference type="InterPro" id="IPR001387">
    <property type="entry name" value="Cro/C1-type_HTH"/>
</dbReference>
<evidence type="ECO:0000313" key="3">
    <source>
        <dbReference type="Proteomes" id="UP000807825"/>
    </source>
</evidence>
<name>A0A9D6V931_9BACT</name>
<dbReference type="InterPro" id="IPR010982">
    <property type="entry name" value="Lambda_DNA-bd_dom_sf"/>
</dbReference>
<feature type="non-terminal residue" evidence="2">
    <location>
        <position position="53"/>
    </location>
</feature>
<gene>
    <name evidence="2" type="ORF">HY912_22075</name>
</gene>
<evidence type="ECO:0000259" key="1">
    <source>
        <dbReference type="PROSITE" id="PS50943"/>
    </source>
</evidence>
<dbReference type="AlphaFoldDB" id="A0A9D6V931"/>
<dbReference type="EMBL" id="JACRDE010000578">
    <property type="protein sequence ID" value="MBI5252191.1"/>
    <property type="molecule type" value="Genomic_DNA"/>
</dbReference>
<sequence>MIIQTKKVVFSQESIKKFRAEMDFSQQEWATILNVGGVSVSRWETGESKPSGT</sequence>
<dbReference type="SUPFAM" id="SSF47413">
    <property type="entry name" value="lambda repressor-like DNA-binding domains"/>
    <property type="match status" value="1"/>
</dbReference>
<dbReference type="Pfam" id="PF01381">
    <property type="entry name" value="HTH_3"/>
    <property type="match status" value="1"/>
</dbReference>
<dbReference type="Gene3D" id="1.10.260.40">
    <property type="entry name" value="lambda repressor-like DNA-binding domains"/>
    <property type="match status" value="1"/>
</dbReference>